<comment type="caution">
    <text evidence="1">The sequence shown here is derived from an EMBL/GenBank/DDBJ whole genome shotgun (WGS) entry which is preliminary data.</text>
</comment>
<dbReference type="EMBL" id="JAGQHR010000809">
    <property type="protein sequence ID" value="MCA9729708.1"/>
    <property type="molecule type" value="Genomic_DNA"/>
</dbReference>
<name>A0A956M2N7_UNCEI</name>
<evidence type="ECO:0000313" key="1">
    <source>
        <dbReference type="EMBL" id="MCA9729708.1"/>
    </source>
</evidence>
<protein>
    <submittedName>
        <fullName evidence="1">Uncharacterized protein</fullName>
    </submittedName>
</protein>
<dbReference type="Proteomes" id="UP000697710">
    <property type="component" value="Unassembled WGS sequence"/>
</dbReference>
<reference evidence="1" key="2">
    <citation type="journal article" date="2021" name="Microbiome">
        <title>Successional dynamics and alternative stable states in a saline activated sludge microbial community over 9 years.</title>
        <authorList>
            <person name="Wang Y."/>
            <person name="Ye J."/>
            <person name="Ju F."/>
            <person name="Liu L."/>
            <person name="Boyd J.A."/>
            <person name="Deng Y."/>
            <person name="Parks D.H."/>
            <person name="Jiang X."/>
            <person name="Yin X."/>
            <person name="Woodcroft B.J."/>
            <person name="Tyson G.W."/>
            <person name="Hugenholtz P."/>
            <person name="Polz M.F."/>
            <person name="Zhang T."/>
        </authorList>
    </citation>
    <scope>NUCLEOTIDE SEQUENCE</scope>
    <source>
        <strain evidence="1">HKST-UBA01</strain>
    </source>
</reference>
<reference evidence="1" key="1">
    <citation type="submission" date="2020-04" db="EMBL/GenBank/DDBJ databases">
        <authorList>
            <person name="Zhang T."/>
        </authorList>
    </citation>
    <scope>NUCLEOTIDE SEQUENCE</scope>
    <source>
        <strain evidence="1">HKST-UBA01</strain>
    </source>
</reference>
<dbReference type="AlphaFoldDB" id="A0A956M2N7"/>
<feature type="non-terminal residue" evidence="1">
    <location>
        <position position="105"/>
    </location>
</feature>
<sequence>MIRTNPTSRPGAVPRVRYAPVLAFVLGFVATGVIPGRADAGGTVCEAYWDQRYDQALKLAEQIVGSDAPMDEKLSAYRCEACTHVARREVEPAKDSILGMLQLDS</sequence>
<proteinExistence type="predicted"/>
<accession>A0A956M2N7</accession>
<organism evidence="1 2">
    <name type="scientific">Eiseniibacteriota bacterium</name>
    <dbReference type="NCBI Taxonomy" id="2212470"/>
    <lineage>
        <taxon>Bacteria</taxon>
        <taxon>Candidatus Eiseniibacteriota</taxon>
    </lineage>
</organism>
<evidence type="ECO:0000313" key="2">
    <source>
        <dbReference type="Proteomes" id="UP000697710"/>
    </source>
</evidence>
<gene>
    <name evidence="1" type="ORF">KC729_18645</name>
</gene>